<keyword evidence="2" id="KW-1185">Reference proteome</keyword>
<dbReference type="EMBL" id="JAHRHJ020003813">
    <property type="protein sequence ID" value="KAH9288289.1"/>
    <property type="molecule type" value="Genomic_DNA"/>
</dbReference>
<sequence>MVEDHTCAQELNKVKNEQIRCDPTMEVAKRKWRCQSSLHKCEYEEKNKEELQVSIKKTMKMKEALVDALTESTFKNPECEVEDKNEGKNGVVTAEVAENGPLIVHHVTAFHEKNARNSEELDNPAMKKMTKDEEKEMEEMSLQAMETHEGKMREAEECQSRGIESTKEIEVVDVFPSRNMKEDHGGTYVGAAHIGVEEEALMNQELHYVDMDKESESFCACGMFVMPNKMKKGGGKGKENEMVELMLLSSKACVEENDVAAERCLLEDMKIKKKDMQANALDANSKEELGKEEESKVAKGMTLEKMHMRIPNSHDTVYPVIVATVEEWKEIENVQSQAAAE</sequence>
<name>A0AA38C1N4_TAXCH</name>
<proteinExistence type="predicted"/>
<protein>
    <submittedName>
        <fullName evidence="1">Uncharacterized protein</fullName>
    </submittedName>
</protein>
<dbReference type="Proteomes" id="UP000824469">
    <property type="component" value="Unassembled WGS sequence"/>
</dbReference>
<reference evidence="1 2" key="1">
    <citation type="journal article" date="2021" name="Nat. Plants">
        <title>The Taxus genome provides insights into paclitaxel biosynthesis.</title>
        <authorList>
            <person name="Xiong X."/>
            <person name="Gou J."/>
            <person name="Liao Q."/>
            <person name="Li Y."/>
            <person name="Zhou Q."/>
            <person name="Bi G."/>
            <person name="Li C."/>
            <person name="Du R."/>
            <person name="Wang X."/>
            <person name="Sun T."/>
            <person name="Guo L."/>
            <person name="Liang H."/>
            <person name="Lu P."/>
            <person name="Wu Y."/>
            <person name="Zhang Z."/>
            <person name="Ro D.K."/>
            <person name="Shang Y."/>
            <person name="Huang S."/>
            <person name="Yan J."/>
        </authorList>
    </citation>
    <scope>NUCLEOTIDE SEQUENCE [LARGE SCALE GENOMIC DNA]</scope>
    <source>
        <strain evidence="1">Ta-2019</strain>
    </source>
</reference>
<comment type="caution">
    <text evidence="1">The sequence shown here is derived from an EMBL/GenBank/DDBJ whole genome shotgun (WGS) entry which is preliminary data.</text>
</comment>
<organism evidence="1 2">
    <name type="scientific">Taxus chinensis</name>
    <name type="common">Chinese yew</name>
    <name type="synonym">Taxus wallichiana var. chinensis</name>
    <dbReference type="NCBI Taxonomy" id="29808"/>
    <lineage>
        <taxon>Eukaryota</taxon>
        <taxon>Viridiplantae</taxon>
        <taxon>Streptophyta</taxon>
        <taxon>Embryophyta</taxon>
        <taxon>Tracheophyta</taxon>
        <taxon>Spermatophyta</taxon>
        <taxon>Pinopsida</taxon>
        <taxon>Pinidae</taxon>
        <taxon>Conifers II</taxon>
        <taxon>Cupressales</taxon>
        <taxon>Taxaceae</taxon>
        <taxon>Taxus</taxon>
    </lineage>
</organism>
<gene>
    <name evidence="1" type="ORF">KI387_032406</name>
</gene>
<accession>A0AA38C1N4</accession>
<evidence type="ECO:0000313" key="1">
    <source>
        <dbReference type="EMBL" id="KAH9288289.1"/>
    </source>
</evidence>
<dbReference type="AlphaFoldDB" id="A0AA38C1N4"/>
<evidence type="ECO:0000313" key="2">
    <source>
        <dbReference type="Proteomes" id="UP000824469"/>
    </source>
</evidence>